<dbReference type="NCBIfam" id="NF033788">
    <property type="entry name" value="HTH_metalloreg"/>
    <property type="match status" value="1"/>
</dbReference>
<comment type="caution">
    <text evidence="6">The sequence shown here is derived from an EMBL/GenBank/DDBJ whole genome shotgun (WGS) entry which is preliminary data.</text>
</comment>
<dbReference type="PANTHER" id="PTHR33154">
    <property type="entry name" value="TRANSCRIPTIONAL REGULATOR, ARSR FAMILY"/>
    <property type="match status" value="1"/>
</dbReference>
<evidence type="ECO:0000256" key="2">
    <source>
        <dbReference type="ARBA" id="ARBA00023125"/>
    </source>
</evidence>
<dbReference type="GO" id="GO:0003700">
    <property type="term" value="F:DNA-binding transcription factor activity"/>
    <property type="evidence" value="ECO:0007669"/>
    <property type="project" value="InterPro"/>
</dbReference>
<evidence type="ECO:0000256" key="1">
    <source>
        <dbReference type="ARBA" id="ARBA00023015"/>
    </source>
</evidence>
<evidence type="ECO:0000313" key="7">
    <source>
        <dbReference type="Proteomes" id="UP000527616"/>
    </source>
</evidence>
<dbReference type="Gene3D" id="1.10.10.10">
    <property type="entry name" value="Winged helix-like DNA-binding domain superfamily/Winged helix DNA-binding domain"/>
    <property type="match status" value="1"/>
</dbReference>
<dbReference type="InterPro" id="IPR036390">
    <property type="entry name" value="WH_DNA-bd_sf"/>
</dbReference>
<dbReference type="EMBL" id="JACBZS010000001">
    <property type="protein sequence ID" value="NYI71947.1"/>
    <property type="molecule type" value="Genomic_DNA"/>
</dbReference>
<dbReference type="SMART" id="SM00418">
    <property type="entry name" value="HTH_ARSR"/>
    <property type="match status" value="1"/>
</dbReference>
<evidence type="ECO:0000256" key="4">
    <source>
        <dbReference type="SAM" id="MobiDB-lite"/>
    </source>
</evidence>
<dbReference type="Pfam" id="PF12840">
    <property type="entry name" value="HTH_20"/>
    <property type="match status" value="1"/>
</dbReference>
<keyword evidence="2 6" id="KW-0238">DNA-binding</keyword>
<dbReference type="PANTHER" id="PTHR33154:SF33">
    <property type="entry name" value="TRANSCRIPTIONAL REPRESSOR SDPR"/>
    <property type="match status" value="1"/>
</dbReference>
<dbReference type="PRINTS" id="PR00778">
    <property type="entry name" value="HTHARSR"/>
</dbReference>
<dbReference type="InterPro" id="IPR036388">
    <property type="entry name" value="WH-like_DNA-bd_sf"/>
</dbReference>
<dbReference type="SUPFAM" id="SSF46785">
    <property type="entry name" value="Winged helix' DNA-binding domain"/>
    <property type="match status" value="1"/>
</dbReference>
<feature type="region of interest" description="Disordered" evidence="4">
    <location>
        <begin position="112"/>
        <end position="134"/>
    </location>
</feature>
<dbReference type="InterPro" id="IPR011991">
    <property type="entry name" value="ArsR-like_HTH"/>
</dbReference>
<name>A0A7Z0ILW8_9ACTN</name>
<dbReference type="CDD" id="cd00090">
    <property type="entry name" value="HTH_ARSR"/>
    <property type="match status" value="1"/>
</dbReference>
<dbReference type="PROSITE" id="PS50987">
    <property type="entry name" value="HTH_ARSR_2"/>
    <property type="match status" value="1"/>
</dbReference>
<evidence type="ECO:0000313" key="6">
    <source>
        <dbReference type="EMBL" id="NYI71947.1"/>
    </source>
</evidence>
<reference evidence="6 7" key="1">
    <citation type="submission" date="2020-07" db="EMBL/GenBank/DDBJ databases">
        <title>Sequencing the genomes of 1000 actinobacteria strains.</title>
        <authorList>
            <person name="Klenk H.-P."/>
        </authorList>
    </citation>
    <scope>NUCLEOTIDE SEQUENCE [LARGE SCALE GENOMIC DNA]</scope>
    <source>
        <strain evidence="6 7">DSM 103164</strain>
    </source>
</reference>
<keyword evidence="3" id="KW-0804">Transcription</keyword>
<gene>
    <name evidence="6" type="ORF">GGQ54_002507</name>
</gene>
<sequence length="134" mass="14553">MANARASDGARPDAFTVLADPVRRRLIEVLAAGGEQPAGELTRIASAEFGIGQPAGSMQLRVLRDSGFCEVRRDGARRLYRLRPDALAAVRAWLAGLHREWSQPLDALATEVARGKRERRRGTPGAERPGRQAG</sequence>
<dbReference type="GO" id="GO:0003677">
    <property type="term" value="F:DNA binding"/>
    <property type="evidence" value="ECO:0007669"/>
    <property type="project" value="UniProtKB-KW"/>
</dbReference>
<dbReference type="RefSeq" id="WP_179445708.1">
    <property type="nucleotide sequence ID" value="NZ_JACBZS010000001.1"/>
</dbReference>
<evidence type="ECO:0000256" key="3">
    <source>
        <dbReference type="ARBA" id="ARBA00023163"/>
    </source>
</evidence>
<organism evidence="6 7">
    <name type="scientific">Naumannella cuiyingiana</name>
    <dbReference type="NCBI Taxonomy" id="1347891"/>
    <lineage>
        <taxon>Bacteria</taxon>
        <taxon>Bacillati</taxon>
        <taxon>Actinomycetota</taxon>
        <taxon>Actinomycetes</taxon>
        <taxon>Propionibacteriales</taxon>
        <taxon>Propionibacteriaceae</taxon>
        <taxon>Naumannella</taxon>
    </lineage>
</organism>
<keyword evidence="1" id="KW-0805">Transcription regulation</keyword>
<protein>
    <submittedName>
        <fullName evidence="6">DNA-binding transcriptional ArsR family regulator</fullName>
    </submittedName>
</protein>
<evidence type="ECO:0000259" key="5">
    <source>
        <dbReference type="PROSITE" id="PS50987"/>
    </source>
</evidence>
<keyword evidence="7" id="KW-1185">Reference proteome</keyword>
<accession>A0A7Z0ILW8</accession>
<proteinExistence type="predicted"/>
<dbReference type="AlphaFoldDB" id="A0A7Z0ILW8"/>
<feature type="domain" description="HTH arsR-type" evidence="5">
    <location>
        <begin position="3"/>
        <end position="102"/>
    </location>
</feature>
<dbReference type="InterPro" id="IPR051081">
    <property type="entry name" value="HTH_MetalResp_TranReg"/>
</dbReference>
<dbReference type="InterPro" id="IPR001845">
    <property type="entry name" value="HTH_ArsR_DNA-bd_dom"/>
</dbReference>
<dbReference type="Proteomes" id="UP000527616">
    <property type="component" value="Unassembled WGS sequence"/>
</dbReference>